<evidence type="ECO:0000313" key="4">
    <source>
        <dbReference type="Proteomes" id="UP000784294"/>
    </source>
</evidence>
<evidence type="ECO:0000256" key="1">
    <source>
        <dbReference type="ARBA" id="ARBA00022658"/>
    </source>
</evidence>
<name>A0A3S5AMU1_9PLAT</name>
<dbReference type="PANTHER" id="PTHR12877:SF15">
    <property type="entry name" value="RHO GUANINE NUCLEOTIDE EXCHANGE FACTOR 17"/>
    <property type="match status" value="1"/>
</dbReference>
<dbReference type="SUPFAM" id="SSF48065">
    <property type="entry name" value="DBL homology domain (DH-domain)"/>
    <property type="match status" value="1"/>
</dbReference>
<dbReference type="OrthoDB" id="4066896at2759"/>
<dbReference type="PROSITE" id="PS50010">
    <property type="entry name" value="DH_2"/>
    <property type="match status" value="1"/>
</dbReference>
<evidence type="ECO:0000259" key="2">
    <source>
        <dbReference type="PROSITE" id="PS50010"/>
    </source>
</evidence>
<dbReference type="AlphaFoldDB" id="A0A3S5AMU1"/>
<reference evidence="3" key="1">
    <citation type="submission" date="2018-11" db="EMBL/GenBank/DDBJ databases">
        <authorList>
            <consortium name="Pathogen Informatics"/>
        </authorList>
    </citation>
    <scope>NUCLEOTIDE SEQUENCE</scope>
</reference>
<organism evidence="3 4">
    <name type="scientific">Protopolystoma xenopodis</name>
    <dbReference type="NCBI Taxonomy" id="117903"/>
    <lineage>
        <taxon>Eukaryota</taxon>
        <taxon>Metazoa</taxon>
        <taxon>Spiralia</taxon>
        <taxon>Lophotrochozoa</taxon>
        <taxon>Platyhelminthes</taxon>
        <taxon>Monogenea</taxon>
        <taxon>Polyopisthocotylea</taxon>
        <taxon>Polystomatidea</taxon>
        <taxon>Polystomatidae</taxon>
        <taxon>Protopolystoma</taxon>
    </lineage>
</organism>
<comment type="caution">
    <text evidence="3">The sequence shown here is derived from an EMBL/GenBank/DDBJ whole genome shotgun (WGS) entry which is preliminary data.</text>
</comment>
<dbReference type="InterPro" id="IPR039919">
    <property type="entry name" value="ARHGEF10/ARHGEF17"/>
</dbReference>
<dbReference type="GO" id="GO:0005085">
    <property type="term" value="F:guanyl-nucleotide exchange factor activity"/>
    <property type="evidence" value="ECO:0007669"/>
    <property type="project" value="UniProtKB-KW"/>
</dbReference>
<dbReference type="Proteomes" id="UP000784294">
    <property type="component" value="Unassembled WGS sequence"/>
</dbReference>
<protein>
    <recommendedName>
        <fullName evidence="2">DH domain-containing protein</fullName>
    </recommendedName>
</protein>
<gene>
    <name evidence="3" type="ORF">PXEA_LOCUS26830</name>
</gene>
<dbReference type="PANTHER" id="PTHR12877">
    <property type="entry name" value="RHO GUANINE NUCLEOTIDE EXCHANGE FACTOR"/>
    <property type="match status" value="1"/>
</dbReference>
<dbReference type="GO" id="GO:0030036">
    <property type="term" value="P:actin cytoskeleton organization"/>
    <property type="evidence" value="ECO:0007669"/>
    <property type="project" value="TreeGrafter"/>
</dbReference>
<dbReference type="Pfam" id="PF00621">
    <property type="entry name" value="RhoGEF"/>
    <property type="match status" value="1"/>
</dbReference>
<proteinExistence type="predicted"/>
<dbReference type="Gene3D" id="1.20.900.10">
    <property type="entry name" value="Dbl homology (DH) domain"/>
    <property type="match status" value="1"/>
</dbReference>
<dbReference type="InterPro" id="IPR035899">
    <property type="entry name" value="DBL_dom_sf"/>
</dbReference>
<dbReference type="InterPro" id="IPR000219">
    <property type="entry name" value="DH_dom"/>
</dbReference>
<dbReference type="EMBL" id="CAAALY010245700">
    <property type="protein sequence ID" value="VEL33390.1"/>
    <property type="molecule type" value="Genomic_DNA"/>
</dbReference>
<sequence>MCAGPWHKSRESSTKLPLKALIVQPAQRIPRYELLIKRLIEHTPKSLADHALLIEAEIALHRMAVRANAINNEARIVRQEEASVEGVKLLERLLSPAVCTPLNL</sequence>
<keyword evidence="4" id="KW-1185">Reference proteome</keyword>
<evidence type="ECO:0000313" key="3">
    <source>
        <dbReference type="EMBL" id="VEL33390.1"/>
    </source>
</evidence>
<keyword evidence="1" id="KW-0344">Guanine-nucleotide releasing factor</keyword>
<feature type="domain" description="DH" evidence="2">
    <location>
        <begin position="1"/>
        <end position="70"/>
    </location>
</feature>
<accession>A0A3S5AMU1</accession>